<evidence type="ECO:0000256" key="9">
    <source>
        <dbReference type="ARBA" id="ARBA00023002"/>
    </source>
</evidence>
<dbReference type="Proteomes" id="UP000472271">
    <property type="component" value="Chromosome 13"/>
</dbReference>
<feature type="transmembrane region" description="Helical" evidence="14">
    <location>
        <begin position="6"/>
        <end position="22"/>
    </location>
</feature>
<dbReference type="FunFam" id="1.10.630.10:FF:000010">
    <property type="entry name" value="cytochrome P450 2W1 isoform X2"/>
    <property type="match status" value="1"/>
</dbReference>
<keyword evidence="5 13" id="KW-0349">Heme</keyword>
<dbReference type="Pfam" id="PF00067">
    <property type="entry name" value="p450"/>
    <property type="match status" value="2"/>
</dbReference>
<evidence type="ECO:0000313" key="15">
    <source>
        <dbReference type="Ensembl" id="ENSSORP00005044518.1"/>
    </source>
</evidence>
<comment type="cofactor">
    <cofactor evidence="1 13">
        <name>heme</name>
        <dbReference type="ChEBI" id="CHEBI:30413"/>
    </cofactor>
</comment>
<dbReference type="PRINTS" id="PR00385">
    <property type="entry name" value="P450"/>
</dbReference>
<dbReference type="SUPFAM" id="SSF48264">
    <property type="entry name" value="Cytochrome P450"/>
    <property type="match status" value="2"/>
</dbReference>
<evidence type="ECO:0000256" key="2">
    <source>
        <dbReference type="ARBA" id="ARBA00004524"/>
    </source>
</evidence>
<reference evidence="15" key="2">
    <citation type="submission" date="2025-08" db="UniProtKB">
        <authorList>
            <consortium name="Ensembl"/>
        </authorList>
    </citation>
    <scope>IDENTIFICATION</scope>
</reference>
<evidence type="ECO:0000256" key="4">
    <source>
        <dbReference type="ARBA" id="ARBA00010617"/>
    </source>
</evidence>
<evidence type="ECO:0000256" key="12">
    <source>
        <dbReference type="ARBA" id="ARBA00023136"/>
    </source>
</evidence>
<keyword evidence="9" id="KW-0560">Oxidoreductase</keyword>
<dbReference type="Gene3D" id="1.10.630.10">
    <property type="entry name" value="Cytochrome P450"/>
    <property type="match status" value="2"/>
</dbReference>
<evidence type="ECO:0008006" key="17">
    <source>
        <dbReference type="Google" id="ProtNLM"/>
    </source>
</evidence>
<evidence type="ECO:0000256" key="8">
    <source>
        <dbReference type="ARBA" id="ARBA00022848"/>
    </source>
</evidence>
<comment type="similarity">
    <text evidence="4">Belongs to the cytochrome P450 family.</text>
</comment>
<evidence type="ECO:0000256" key="14">
    <source>
        <dbReference type="SAM" id="Phobius"/>
    </source>
</evidence>
<keyword evidence="16" id="KW-1185">Reference proteome</keyword>
<evidence type="ECO:0000313" key="16">
    <source>
        <dbReference type="Proteomes" id="UP000472271"/>
    </source>
</evidence>
<dbReference type="GO" id="GO:0016712">
    <property type="term" value="F:oxidoreductase activity, acting on paired donors, with incorporation or reduction of molecular oxygen, reduced flavin or flavoprotein as one donor, and incorporation of one atom of oxygen"/>
    <property type="evidence" value="ECO:0007669"/>
    <property type="project" value="TreeGrafter"/>
</dbReference>
<sequence>MGVLDTVVLAALVFALLWVLLLRGRRKWHLPPGPSSVPIIGNLLQLDPKAPYNSLLKFSERYGPVVTLYLGPQRVVVLIGYEAVKEALVDQAEDFIGRGPFPFLVKVTDGYGTVEMLFFLNIYLRQGGYVFARVCLFVCLSVRGFYLNLYKKWGCPYVLAYCAFNIKVNNYLLFIASFVLTSHYLRKGLAVSNGERWKQLRQFTLTTLRDFGMGRKRMEQWIQEESKHLVARIDSTKASPFDPTYFLSCTVSNVICCLVFGQRFSYDDDHFLQLLQIVSALLKFASSPWCQLYNVFPRLMEYLPGRHHKVFGRVETLKRFIKKKIREHEETLEPSSPRDYIDCFLIRLNKEKDLSTSEFHYDNLVSTVFNLYMGGTESTSSTIRFALSVLSKYPEIQEKMQQEIDSVIGQERDPFMEDRKSLPFTDAVIHEIQRFMDIVPMGAPRYALHDISFRGYTIPKGTIILPVLHSVLKEKKHWATPFSFNPEHFLDHNGNFKKNPSFLPFAAGKRACAGESLARMELFIFLVSLLQNFTFFIPGGPDGIDLSPEYSSFANIPRTYEIIATPRRQ</sequence>
<dbReference type="Ensembl" id="ENSSORT00005045641.1">
    <property type="protein sequence ID" value="ENSSORP00005044518.1"/>
    <property type="gene ID" value="ENSSORG00005020226.1"/>
</dbReference>
<dbReference type="PRINTS" id="PR00463">
    <property type="entry name" value="EP450I"/>
</dbReference>
<dbReference type="InterPro" id="IPR036396">
    <property type="entry name" value="Cyt_P450_sf"/>
</dbReference>
<keyword evidence="7" id="KW-0256">Endoplasmic reticulum</keyword>
<evidence type="ECO:0000256" key="11">
    <source>
        <dbReference type="ARBA" id="ARBA00023033"/>
    </source>
</evidence>
<dbReference type="InterPro" id="IPR001128">
    <property type="entry name" value="Cyt_P450"/>
</dbReference>
<name>A0A673BWK1_9TELE</name>
<evidence type="ECO:0000256" key="13">
    <source>
        <dbReference type="PIRSR" id="PIRSR602401-1"/>
    </source>
</evidence>
<protein>
    <recommendedName>
        <fullName evidence="17">Cytochrome P450, family 2, subfamily Y, polypeptide 3</fullName>
    </recommendedName>
</protein>
<evidence type="ECO:0000256" key="6">
    <source>
        <dbReference type="ARBA" id="ARBA00022723"/>
    </source>
</evidence>
<dbReference type="GO" id="GO:0020037">
    <property type="term" value="F:heme binding"/>
    <property type="evidence" value="ECO:0007669"/>
    <property type="project" value="InterPro"/>
</dbReference>
<keyword evidence="6 13" id="KW-0479">Metal-binding</keyword>
<feature type="binding site" description="axial binding residue" evidence="13">
    <location>
        <position position="512"/>
    </location>
    <ligand>
        <name>heme</name>
        <dbReference type="ChEBI" id="CHEBI:30413"/>
    </ligand>
    <ligandPart>
        <name>Fe</name>
        <dbReference type="ChEBI" id="CHEBI:18248"/>
    </ligandPart>
</feature>
<dbReference type="InterPro" id="IPR050182">
    <property type="entry name" value="Cytochrome_P450_fam2"/>
</dbReference>
<dbReference type="GO" id="GO:0005506">
    <property type="term" value="F:iron ion binding"/>
    <property type="evidence" value="ECO:0007669"/>
    <property type="project" value="InterPro"/>
</dbReference>
<dbReference type="PANTHER" id="PTHR24300">
    <property type="entry name" value="CYTOCHROME P450 508A4-RELATED"/>
    <property type="match status" value="1"/>
</dbReference>
<comment type="subcellular location">
    <subcellularLocation>
        <location evidence="3">Endoplasmic reticulum membrane</location>
    </subcellularLocation>
    <subcellularLocation>
        <location evidence="2">Microsome membrane</location>
    </subcellularLocation>
</comment>
<organism evidence="15 16">
    <name type="scientific">Sphaeramia orbicularis</name>
    <name type="common">orbiculate cardinalfish</name>
    <dbReference type="NCBI Taxonomy" id="375764"/>
    <lineage>
        <taxon>Eukaryota</taxon>
        <taxon>Metazoa</taxon>
        <taxon>Chordata</taxon>
        <taxon>Craniata</taxon>
        <taxon>Vertebrata</taxon>
        <taxon>Euteleostomi</taxon>
        <taxon>Actinopterygii</taxon>
        <taxon>Neopterygii</taxon>
        <taxon>Teleostei</taxon>
        <taxon>Neoteleostei</taxon>
        <taxon>Acanthomorphata</taxon>
        <taxon>Gobiaria</taxon>
        <taxon>Kurtiformes</taxon>
        <taxon>Apogonoidei</taxon>
        <taxon>Apogonidae</taxon>
        <taxon>Apogoninae</taxon>
        <taxon>Sphaeramia</taxon>
    </lineage>
</organism>
<gene>
    <name evidence="15" type="primary">LOC115432251</name>
</gene>
<dbReference type="GO" id="GO:0005789">
    <property type="term" value="C:endoplasmic reticulum membrane"/>
    <property type="evidence" value="ECO:0007669"/>
    <property type="project" value="UniProtKB-SubCell"/>
</dbReference>
<dbReference type="GO" id="GO:0006805">
    <property type="term" value="P:xenobiotic metabolic process"/>
    <property type="evidence" value="ECO:0007669"/>
    <property type="project" value="TreeGrafter"/>
</dbReference>
<keyword evidence="14" id="KW-1133">Transmembrane helix</keyword>
<proteinExistence type="inferred from homology"/>
<dbReference type="PANTHER" id="PTHR24300:SF153">
    <property type="entry name" value="CYTOCHROME P450 2G1-LIKE-RELATED"/>
    <property type="match status" value="1"/>
</dbReference>
<feature type="transmembrane region" description="Helical" evidence="14">
    <location>
        <begin position="158"/>
        <end position="180"/>
    </location>
</feature>
<reference evidence="15" key="3">
    <citation type="submission" date="2025-09" db="UniProtKB">
        <authorList>
            <consortium name="Ensembl"/>
        </authorList>
    </citation>
    <scope>IDENTIFICATION</scope>
</reference>
<keyword evidence="14" id="KW-0812">Transmembrane</keyword>
<dbReference type="AlphaFoldDB" id="A0A673BWK1"/>
<dbReference type="InParanoid" id="A0A673BWK1"/>
<dbReference type="GO" id="GO:0046222">
    <property type="term" value="P:aflatoxin metabolic process"/>
    <property type="evidence" value="ECO:0007669"/>
    <property type="project" value="UniProtKB-ARBA"/>
</dbReference>
<evidence type="ECO:0000256" key="7">
    <source>
        <dbReference type="ARBA" id="ARBA00022824"/>
    </source>
</evidence>
<dbReference type="CDD" id="cd11026">
    <property type="entry name" value="CYP2"/>
    <property type="match status" value="1"/>
</dbReference>
<evidence type="ECO:0000256" key="3">
    <source>
        <dbReference type="ARBA" id="ARBA00004586"/>
    </source>
</evidence>
<dbReference type="InterPro" id="IPR002401">
    <property type="entry name" value="Cyt_P450_E_grp-I"/>
</dbReference>
<keyword evidence="12 14" id="KW-0472">Membrane</keyword>
<dbReference type="GO" id="GO:0006082">
    <property type="term" value="P:organic acid metabolic process"/>
    <property type="evidence" value="ECO:0007669"/>
    <property type="project" value="TreeGrafter"/>
</dbReference>
<feature type="transmembrane region" description="Helical" evidence="14">
    <location>
        <begin position="128"/>
        <end position="146"/>
    </location>
</feature>
<evidence type="ECO:0000256" key="5">
    <source>
        <dbReference type="ARBA" id="ARBA00022617"/>
    </source>
</evidence>
<keyword evidence="10 13" id="KW-0408">Iron</keyword>
<keyword evidence="11" id="KW-0503">Monooxygenase</keyword>
<accession>A0A673BWK1</accession>
<reference evidence="15" key="1">
    <citation type="submission" date="2019-06" db="EMBL/GenBank/DDBJ databases">
        <authorList>
            <consortium name="Wellcome Sanger Institute Data Sharing"/>
        </authorList>
    </citation>
    <scope>NUCLEOTIDE SEQUENCE [LARGE SCALE GENOMIC DNA]</scope>
</reference>
<evidence type="ECO:0000256" key="1">
    <source>
        <dbReference type="ARBA" id="ARBA00001971"/>
    </source>
</evidence>
<evidence type="ECO:0000256" key="10">
    <source>
        <dbReference type="ARBA" id="ARBA00023004"/>
    </source>
</evidence>
<keyword evidence="8" id="KW-0492">Microsome</keyword>